<reference evidence="2 3" key="1">
    <citation type="submission" date="2018-08" db="EMBL/GenBank/DDBJ databases">
        <authorList>
            <person name="Khan S.A."/>
            <person name="Jeon C.O."/>
            <person name="Chun B.H."/>
            <person name="Jeong S.E."/>
        </authorList>
    </citation>
    <scope>NUCLEOTIDE SEQUENCE [LARGE SCALE GENOMIC DNA]</scope>
    <source>
        <strain evidence="2 3">S-16</strain>
    </source>
</reference>
<dbReference type="InterPro" id="IPR052738">
    <property type="entry name" value="ABC-Tungstate_binding"/>
</dbReference>
<evidence type="ECO:0000313" key="3">
    <source>
        <dbReference type="Proteomes" id="UP000267464"/>
    </source>
</evidence>
<evidence type="ECO:0000313" key="2">
    <source>
        <dbReference type="EMBL" id="RQP24230.1"/>
    </source>
</evidence>
<feature type="domain" description="PBP" evidence="1">
    <location>
        <begin position="42"/>
        <end position="212"/>
    </location>
</feature>
<organism evidence="2 3">
    <name type="scientific">Piscinibacter terrae</name>
    <dbReference type="NCBI Taxonomy" id="2496871"/>
    <lineage>
        <taxon>Bacteria</taxon>
        <taxon>Pseudomonadati</taxon>
        <taxon>Pseudomonadota</taxon>
        <taxon>Betaproteobacteria</taxon>
        <taxon>Burkholderiales</taxon>
        <taxon>Sphaerotilaceae</taxon>
        <taxon>Piscinibacter</taxon>
    </lineage>
</organism>
<name>A0A3N7HPW9_9BURK</name>
<accession>A0A3N7HPW9</accession>
<dbReference type="Proteomes" id="UP000267464">
    <property type="component" value="Unassembled WGS sequence"/>
</dbReference>
<dbReference type="SUPFAM" id="SSF53850">
    <property type="entry name" value="Periplasmic binding protein-like II"/>
    <property type="match status" value="1"/>
</dbReference>
<dbReference type="Gene3D" id="3.40.190.10">
    <property type="entry name" value="Periplasmic binding protein-like II"/>
    <property type="match status" value="2"/>
</dbReference>
<dbReference type="OrthoDB" id="9150466at2"/>
<gene>
    <name evidence="2" type="ORF">DZC73_13000</name>
</gene>
<dbReference type="PANTHER" id="PTHR37945">
    <property type="entry name" value="EXTRACELLULAR TUNGSTATE BINDING PROTEIN"/>
    <property type="match status" value="1"/>
</dbReference>
<reference evidence="2 3" key="2">
    <citation type="submission" date="2018-12" db="EMBL/GenBank/DDBJ databases">
        <title>Rhizobacter gummiphilus sp. nov., a rubber-degrading bacterium isolated from the soil of a botanical garden in Japan.</title>
        <authorList>
            <person name="Shunsuke S.S."/>
        </authorList>
    </citation>
    <scope>NUCLEOTIDE SEQUENCE [LARGE SCALE GENOMIC DNA]</scope>
    <source>
        <strain evidence="2 3">S-16</strain>
    </source>
</reference>
<dbReference type="PANTHER" id="PTHR37945:SF1">
    <property type="entry name" value="EXTRACELLULAR TUNGSTATE BINDING PROTEIN"/>
    <property type="match status" value="1"/>
</dbReference>
<evidence type="ECO:0000259" key="1">
    <source>
        <dbReference type="Pfam" id="PF12849"/>
    </source>
</evidence>
<dbReference type="Pfam" id="PF12849">
    <property type="entry name" value="PBP_like_2"/>
    <property type="match status" value="1"/>
</dbReference>
<dbReference type="AlphaFoldDB" id="A0A3N7HPW9"/>
<comment type="caution">
    <text evidence="2">The sequence shown here is derived from an EMBL/GenBank/DDBJ whole genome shotgun (WGS) entry which is preliminary data.</text>
</comment>
<dbReference type="RefSeq" id="WP_124540726.1">
    <property type="nucleotide sequence ID" value="NZ_QUSW01000003.1"/>
</dbReference>
<dbReference type="EMBL" id="QUSW01000003">
    <property type="protein sequence ID" value="RQP24230.1"/>
    <property type="molecule type" value="Genomic_DNA"/>
</dbReference>
<keyword evidence="3" id="KW-1185">Reference proteome</keyword>
<dbReference type="InterPro" id="IPR024370">
    <property type="entry name" value="PBP_domain"/>
</dbReference>
<sequence length="267" mass="28630">MISRRQALWGTAAALATPGWVHAVQRESLTDPLRLAADDALFESGLATALQKAFGGDTGVAVNVVHGPATPVLEALERGEYDAALTNAPPVEENLDKQGFVHDRQLITRGDFLIVGPTVLAKPLDAKRDVALALQRLSQAAVPFMTRPDGSGTYLGEQSAWRAAKVEPKAPWYLTADGKAPLVAQAVKANACFFVERGMWLAQGAGMAGKGYGVLVDGDPRMDVEVHVMRTFRAERQHPAGKLFVAWISSSKGRHVAASHRGYKAAR</sequence>
<proteinExistence type="predicted"/>
<protein>
    <recommendedName>
        <fullName evidence="1">PBP domain-containing protein</fullName>
    </recommendedName>
</protein>